<reference evidence="7" key="2">
    <citation type="journal article" date="2007" name="PLoS Biol.">
        <title>Survey sequencing and comparative analysis of the elephant shark (Callorhinchus milii) genome.</title>
        <authorList>
            <person name="Venkatesh B."/>
            <person name="Kirkness E.F."/>
            <person name="Loh Y.H."/>
            <person name="Halpern A.L."/>
            <person name="Lee A.P."/>
            <person name="Johnson J."/>
            <person name="Dandona N."/>
            <person name="Viswanathan L.D."/>
            <person name="Tay A."/>
            <person name="Venter J.C."/>
            <person name="Strausberg R.L."/>
            <person name="Brenner S."/>
        </authorList>
    </citation>
    <scope>NUCLEOTIDE SEQUENCE [LARGE SCALE GENOMIC DNA]</scope>
</reference>
<dbReference type="Ensembl" id="ENSCMIT00000027938.1">
    <property type="protein sequence ID" value="ENSCMIP00000027501.1"/>
    <property type="gene ID" value="ENSCMIG00000011979.1"/>
</dbReference>
<organism evidence="6 7">
    <name type="scientific">Callorhinchus milii</name>
    <name type="common">Ghost shark</name>
    <dbReference type="NCBI Taxonomy" id="7868"/>
    <lineage>
        <taxon>Eukaryota</taxon>
        <taxon>Metazoa</taxon>
        <taxon>Chordata</taxon>
        <taxon>Craniata</taxon>
        <taxon>Vertebrata</taxon>
        <taxon>Chondrichthyes</taxon>
        <taxon>Holocephali</taxon>
        <taxon>Chimaeriformes</taxon>
        <taxon>Callorhinchidae</taxon>
        <taxon>Callorhinchus</taxon>
    </lineage>
</organism>
<reference evidence="7" key="3">
    <citation type="journal article" date="2014" name="Nature">
        <title>Elephant shark genome provides unique insights into gnathostome evolution.</title>
        <authorList>
            <consortium name="International Elephant Shark Genome Sequencing Consortium"/>
            <person name="Venkatesh B."/>
            <person name="Lee A.P."/>
            <person name="Ravi V."/>
            <person name="Maurya A.K."/>
            <person name="Lian M.M."/>
            <person name="Swann J.B."/>
            <person name="Ohta Y."/>
            <person name="Flajnik M.F."/>
            <person name="Sutoh Y."/>
            <person name="Kasahara M."/>
            <person name="Hoon S."/>
            <person name="Gangu V."/>
            <person name="Roy S.W."/>
            <person name="Irimia M."/>
            <person name="Korzh V."/>
            <person name="Kondrychyn I."/>
            <person name="Lim Z.W."/>
            <person name="Tay B.H."/>
            <person name="Tohari S."/>
            <person name="Kong K.W."/>
            <person name="Ho S."/>
            <person name="Lorente-Galdos B."/>
            <person name="Quilez J."/>
            <person name="Marques-Bonet T."/>
            <person name="Raney B.J."/>
            <person name="Ingham P.W."/>
            <person name="Tay A."/>
            <person name="Hillier L.W."/>
            <person name="Minx P."/>
            <person name="Boehm T."/>
            <person name="Wilson R.K."/>
            <person name="Brenner S."/>
            <person name="Warren W.C."/>
        </authorList>
    </citation>
    <scope>NUCLEOTIDE SEQUENCE [LARGE SCALE GENOMIC DNA]</scope>
</reference>
<dbReference type="OMA" id="RENQANI"/>
<dbReference type="EC" id="3.1.3.48" evidence="2"/>
<dbReference type="Pfam" id="PF00782">
    <property type="entry name" value="DSPc"/>
    <property type="match status" value="1"/>
</dbReference>
<keyword evidence="3" id="KW-0378">Hydrolase</keyword>
<keyword evidence="7" id="KW-1185">Reference proteome</keyword>
<dbReference type="SUPFAM" id="SSF52799">
    <property type="entry name" value="(Phosphotyrosine protein) phosphatases II"/>
    <property type="match status" value="1"/>
</dbReference>
<dbReference type="InterPro" id="IPR029021">
    <property type="entry name" value="Prot-tyrosine_phosphatase-like"/>
</dbReference>
<evidence type="ECO:0000256" key="4">
    <source>
        <dbReference type="ARBA" id="ARBA00022912"/>
    </source>
</evidence>
<evidence type="ECO:0000256" key="1">
    <source>
        <dbReference type="ARBA" id="ARBA00008601"/>
    </source>
</evidence>
<keyword evidence="4" id="KW-0904">Protein phosphatase</keyword>
<dbReference type="Proteomes" id="UP000314986">
    <property type="component" value="Unassembled WGS sequence"/>
</dbReference>
<dbReference type="GO" id="GO:0008330">
    <property type="term" value="F:protein tyrosine/threonine phosphatase activity"/>
    <property type="evidence" value="ECO:0007669"/>
    <property type="project" value="TreeGrafter"/>
</dbReference>
<protein>
    <recommendedName>
        <fullName evidence="2">protein-tyrosine-phosphatase</fullName>
        <ecNumber evidence="2">3.1.3.48</ecNumber>
    </recommendedName>
</protein>
<dbReference type="InterPro" id="IPR000387">
    <property type="entry name" value="Tyr_Pase_dom"/>
</dbReference>
<evidence type="ECO:0000313" key="7">
    <source>
        <dbReference type="Proteomes" id="UP000314986"/>
    </source>
</evidence>
<dbReference type="InterPro" id="IPR000340">
    <property type="entry name" value="Dual-sp_phosphatase_cat-dom"/>
</dbReference>
<dbReference type="PROSITE" id="PS50056">
    <property type="entry name" value="TYR_PHOSPHATASE_2"/>
    <property type="match status" value="1"/>
</dbReference>
<evidence type="ECO:0000256" key="2">
    <source>
        <dbReference type="ARBA" id="ARBA00013064"/>
    </source>
</evidence>
<reference evidence="7" key="1">
    <citation type="journal article" date="2006" name="Science">
        <title>Ancient noncoding elements conserved in the human genome.</title>
        <authorList>
            <person name="Venkatesh B."/>
            <person name="Kirkness E.F."/>
            <person name="Loh Y.H."/>
            <person name="Halpern A.L."/>
            <person name="Lee A.P."/>
            <person name="Johnson J."/>
            <person name="Dandona N."/>
            <person name="Viswanathan L.D."/>
            <person name="Tay A."/>
            <person name="Venter J.C."/>
            <person name="Strausberg R.L."/>
            <person name="Brenner S."/>
        </authorList>
    </citation>
    <scope>NUCLEOTIDE SEQUENCE [LARGE SCALE GENOMIC DNA]</scope>
</reference>
<dbReference type="GO" id="GO:0043409">
    <property type="term" value="P:negative regulation of MAPK cascade"/>
    <property type="evidence" value="ECO:0007669"/>
    <property type="project" value="TreeGrafter"/>
</dbReference>
<dbReference type="PANTHER" id="PTHR10159">
    <property type="entry name" value="DUAL SPECIFICITY PROTEIN PHOSPHATASE"/>
    <property type="match status" value="1"/>
</dbReference>
<dbReference type="Gene3D" id="3.90.190.10">
    <property type="entry name" value="Protein tyrosine phosphatase superfamily"/>
    <property type="match status" value="1"/>
</dbReference>
<sequence>MLLYQLLRKPCLALSRLPLTLIWCSLQKSFNYISLRENQANISSLESRGYIDSIIDVSNLPGELNICLIPCTCSRSVRHSWSRLKVDTNWDTFPLKRQCFEDINECINASAGKGKRVLVHCRDGYSLAPTCVIQYLMQKQDMRLINAYELLKAKYPLNIKDCHQDLLVTLEQSLRPGDTHPDCFKQAISRKTAWT</sequence>
<feature type="domain" description="Tyrosine specific protein phosphatases" evidence="5">
    <location>
        <begin position="97"/>
        <end position="166"/>
    </location>
</feature>
<evidence type="ECO:0000259" key="5">
    <source>
        <dbReference type="PROSITE" id="PS50056"/>
    </source>
</evidence>
<dbReference type="GO" id="GO:0017017">
    <property type="term" value="F:MAP kinase tyrosine/serine/threonine phosphatase activity"/>
    <property type="evidence" value="ECO:0007669"/>
    <property type="project" value="TreeGrafter"/>
</dbReference>
<reference evidence="6" key="5">
    <citation type="submission" date="2025-09" db="UniProtKB">
        <authorList>
            <consortium name="Ensembl"/>
        </authorList>
    </citation>
    <scope>IDENTIFICATION</scope>
</reference>
<dbReference type="STRING" id="7868.ENSCMIP00000027501"/>
<dbReference type="InParanoid" id="A0A4W3IJ60"/>
<accession>A0A4W3IJ60</accession>
<dbReference type="AlphaFoldDB" id="A0A4W3IJ60"/>
<proteinExistence type="inferred from homology"/>
<evidence type="ECO:0000256" key="3">
    <source>
        <dbReference type="ARBA" id="ARBA00022801"/>
    </source>
</evidence>
<name>A0A4W3IJ60_CALMI</name>
<reference evidence="6" key="4">
    <citation type="submission" date="2025-08" db="UniProtKB">
        <authorList>
            <consortium name="Ensembl"/>
        </authorList>
    </citation>
    <scope>IDENTIFICATION</scope>
</reference>
<dbReference type="GO" id="GO:0033550">
    <property type="term" value="F:MAP kinase tyrosine phosphatase activity"/>
    <property type="evidence" value="ECO:0007669"/>
    <property type="project" value="TreeGrafter"/>
</dbReference>
<comment type="similarity">
    <text evidence="1">Belongs to the protein-tyrosine phosphatase family. Non-receptor class dual specificity subfamily.</text>
</comment>
<dbReference type="PANTHER" id="PTHR10159:SF519">
    <property type="entry name" value="DUAL SPECIFICITY PROTEIN PHOSPHATASE MPK3"/>
    <property type="match status" value="1"/>
</dbReference>
<dbReference type="GO" id="GO:0005829">
    <property type="term" value="C:cytosol"/>
    <property type="evidence" value="ECO:0007669"/>
    <property type="project" value="TreeGrafter"/>
</dbReference>
<dbReference type="CDD" id="cd14498">
    <property type="entry name" value="DSP"/>
    <property type="match status" value="1"/>
</dbReference>
<dbReference type="GeneTree" id="ENSGT01030000234858"/>
<evidence type="ECO:0000313" key="6">
    <source>
        <dbReference type="Ensembl" id="ENSCMIP00000027501.1"/>
    </source>
</evidence>